<proteinExistence type="predicted"/>
<sequence length="94" mass="10490">MSIRSQTPGIASDIPLMSKQRDPAYIMGKEEKAMPLKHGKSKEIIDENISEMEEAGHPKSQAIAASLNEARESGAKIPKKSKSHSIHHRHKEHR</sequence>
<evidence type="ECO:0000313" key="2">
    <source>
        <dbReference type="EMBL" id="CAB4133965.1"/>
    </source>
</evidence>
<accession>A0A6J5LIF5</accession>
<reference evidence="2" key="1">
    <citation type="submission" date="2020-04" db="EMBL/GenBank/DDBJ databases">
        <authorList>
            <person name="Chiriac C."/>
            <person name="Salcher M."/>
            <person name="Ghai R."/>
            <person name="Kavagutti S V."/>
        </authorList>
    </citation>
    <scope>NUCLEOTIDE SEQUENCE</scope>
</reference>
<name>A0A6J5LIF5_9CAUD</name>
<dbReference type="EMBL" id="LR796278">
    <property type="protein sequence ID" value="CAB4133965.1"/>
    <property type="molecule type" value="Genomic_DNA"/>
</dbReference>
<organism evidence="2">
    <name type="scientific">uncultured Caudovirales phage</name>
    <dbReference type="NCBI Taxonomy" id="2100421"/>
    <lineage>
        <taxon>Viruses</taxon>
        <taxon>Duplodnaviria</taxon>
        <taxon>Heunggongvirae</taxon>
        <taxon>Uroviricota</taxon>
        <taxon>Caudoviricetes</taxon>
        <taxon>Peduoviridae</taxon>
        <taxon>Maltschvirus</taxon>
        <taxon>Maltschvirus maltsch</taxon>
    </lineage>
</organism>
<gene>
    <name evidence="2" type="ORF">UFOVP265_52</name>
</gene>
<feature type="compositionally biased region" description="Basic residues" evidence="1">
    <location>
        <begin position="77"/>
        <end position="94"/>
    </location>
</feature>
<protein>
    <submittedName>
        <fullName evidence="2">Uncharacterized protein</fullName>
    </submittedName>
</protein>
<feature type="region of interest" description="Disordered" evidence="1">
    <location>
        <begin position="68"/>
        <end position="94"/>
    </location>
</feature>
<evidence type="ECO:0000256" key="1">
    <source>
        <dbReference type="SAM" id="MobiDB-lite"/>
    </source>
</evidence>